<dbReference type="GO" id="GO:0016020">
    <property type="term" value="C:membrane"/>
    <property type="evidence" value="ECO:0007669"/>
    <property type="project" value="UniProtKB-SubCell"/>
</dbReference>
<protein>
    <submittedName>
        <fullName evidence="8">NADH dehydrogenase subunit</fullName>
    </submittedName>
</protein>
<dbReference type="Proteomes" id="UP000242699">
    <property type="component" value="Unassembled WGS sequence"/>
</dbReference>
<dbReference type="EMBL" id="PXYT01000021">
    <property type="protein sequence ID" value="PSR28145.1"/>
    <property type="molecule type" value="Genomic_DNA"/>
</dbReference>
<dbReference type="InterPro" id="IPR001750">
    <property type="entry name" value="ND/Mrp_TM"/>
</dbReference>
<feature type="transmembrane region" description="Helical" evidence="6">
    <location>
        <begin position="138"/>
        <end position="160"/>
    </location>
</feature>
<feature type="domain" description="NADH:quinone oxidoreductase/Mrp antiporter transmembrane" evidence="7">
    <location>
        <begin position="105"/>
        <end position="385"/>
    </location>
</feature>
<dbReference type="Pfam" id="PF00361">
    <property type="entry name" value="Proton_antipo_M"/>
    <property type="match status" value="1"/>
</dbReference>
<keyword evidence="3 6" id="KW-1133">Transmembrane helix</keyword>
<feature type="transmembrane region" description="Helical" evidence="6">
    <location>
        <begin position="93"/>
        <end position="126"/>
    </location>
</feature>
<evidence type="ECO:0000256" key="4">
    <source>
        <dbReference type="ARBA" id="ARBA00023136"/>
    </source>
</evidence>
<keyword evidence="2 5" id="KW-0812">Transmembrane</keyword>
<gene>
    <name evidence="8" type="ORF">C7B43_10510</name>
</gene>
<organism evidence="8 9">
    <name type="scientific">Sulfobacillus benefaciens</name>
    <dbReference type="NCBI Taxonomy" id="453960"/>
    <lineage>
        <taxon>Bacteria</taxon>
        <taxon>Bacillati</taxon>
        <taxon>Bacillota</taxon>
        <taxon>Clostridia</taxon>
        <taxon>Eubacteriales</taxon>
        <taxon>Clostridiales Family XVII. Incertae Sedis</taxon>
        <taxon>Sulfobacillus</taxon>
    </lineage>
</organism>
<accession>A0A2T2X0Y4</accession>
<evidence type="ECO:0000256" key="3">
    <source>
        <dbReference type="ARBA" id="ARBA00022989"/>
    </source>
</evidence>
<feature type="transmembrane region" description="Helical" evidence="6">
    <location>
        <begin position="224"/>
        <end position="242"/>
    </location>
</feature>
<feature type="transmembrane region" description="Helical" evidence="6">
    <location>
        <begin position="374"/>
        <end position="393"/>
    </location>
</feature>
<evidence type="ECO:0000256" key="5">
    <source>
        <dbReference type="RuleBase" id="RU000320"/>
    </source>
</evidence>
<dbReference type="GO" id="GO:0012505">
    <property type="term" value="C:endomembrane system"/>
    <property type="evidence" value="ECO:0007669"/>
    <property type="project" value="UniProtKB-SubCell"/>
</dbReference>
<evidence type="ECO:0000313" key="9">
    <source>
        <dbReference type="Proteomes" id="UP000242699"/>
    </source>
</evidence>
<evidence type="ECO:0000256" key="2">
    <source>
        <dbReference type="ARBA" id="ARBA00022692"/>
    </source>
</evidence>
<proteinExistence type="predicted"/>
<feature type="transmembrane region" description="Helical" evidence="6">
    <location>
        <begin position="180"/>
        <end position="203"/>
    </location>
</feature>
<dbReference type="PANTHER" id="PTHR22773">
    <property type="entry name" value="NADH DEHYDROGENASE"/>
    <property type="match status" value="1"/>
</dbReference>
<evidence type="ECO:0000256" key="6">
    <source>
        <dbReference type="SAM" id="Phobius"/>
    </source>
</evidence>
<comment type="subcellular location">
    <subcellularLocation>
        <location evidence="1">Endomembrane system</location>
        <topology evidence="1">Multi-pass membrane protein</topology>
    </subcellularLocation>
    <subcellularLocation>
        <location evidence="5">Membrane</location>
        <topology evidence="5">Multi-pass membrane protein</topology>
    </subcellularLocation>
</comment>
<feature type="transmembrane region" description="Helical" evidence="6">
    <location>
        <begin position="413"/>
        <end position="434"/>
    </location>
</feature>
<feature type="transmembrane region" description="Helical" evidence="6">
    <location>
        <begin position="340"/>
        <end position="362"/>
    </location>
</feature>
<sequence>MMAWLALGLECVVMMTLELIPVKGAMSRWILAGGIVLLMILFPVAGVLPHLYERVMYAAPVRVIYQELVLATGLGLTGILSKDGSPVSSTLLMLTLAGGVVAVSANSWLVLFLGIETLNIGLYGLVGHTSRQRTGDEALVKFFILGSVFTAFEVAGIALIGGSQGTLQILASRVPNPALIAGLCLMLAALLFKMGSFPFHLWAPDTYEGSPWQATTVIATLPKIVAGSVIIRLVATGTFVVIPHLKEVLEIVALGTMVIGALGAWRQPRLKRMLAYAAISQVGFVILPLSSGHIGAAGVYLVSYTLGSIAVFSSAQALAGQDNPTRLDLVGALATKSRGAAVALILALAGFAGFPLTVGMAAKLYSVEAVMREPAIIWLGAVLVTGFTFFYYFRWIFPFFAAGDMKIPKAPGFGVLAISQISALLIVVLGIWSYPMIWLTQNLTL</sequence>
<feature type="transmembrane region" description="Helical" evidence="6">
    <location>
        <begin position="63"/>
        <end position="81"/>
    </location>
</feature>
<keyword evidence="4 6" id="KW-0472">Membrane</keyword>
<name>A0A2T2X0Y4_9FIRM</name>
<evidence type="ECO:0000313" key="8">
    <source>
        <dbReference type="EMBL" id="PSR28145.1"/>
    </source>
</evidence>
<evidence type="ECO:0000259" key="7">
    <source>
        <dbReference type="Pfam" id="PF00361"/>
    </source>
</evidence>
<dbReference type="AlphaFoldDB" id="A0A2T2X0Y4"/>
<feature type="transmembrane region" description="Helical" evidence="6">
    <location>
        <begin position="248"/>
        <end position="266"/>
    </location>
</feature>
<feature type="transmembrane region" description="Helical" evidence="6">
    <location>
        <begin position="29"/>
        <end position="51"/>
    </location>
</feature>
<reference evidence="8 9" key="1">
    <citation type="journal article" date="2014" name="BMC Genomics">
        <title>Comparison of environmental and isolate Sulfobacillus genomes reveals diverse carbon, sulfur, nitrogen, and hydrogen metabolisms.</title>
        <authorList>
            <person name="Justice N.B."/>
            <person name="Norman A."/>
            <person name="Brown C.T."/>
            <person name="Singh A."/>
            <person name="Thomas B.C."/>
            <person name="Banfield J.F."/>
        </authorList>
    </citation>
    <scope>NUCLEOTIDE SEQUENCE [LARGE SCALE GENOMIC DNA]</scope>
    <source>
        <strain evidence="8">AMDSBA1</strain>
    </source>
</reference>
<evidence type="ECO:0000256" key="1">
    <source>
        <dbReference type="ARBA" id="ARBA00004127"/>
    </source>
</evidence>
<comment type="caution">
    <text evidence="8">The sequence shown here is derived from an EMBL/GenBank/DDBJ whole genome shotgun (WGS) entry which is preliminary data.</text>
</comment>